<organism evidence="2 3">
    <name type="scientific">Humitalea rosea</name>
    <dbReference type="NCBI Taxonomy" id="990373"/>
    <lineage>
        <taxon>Bacteria</taxon>
        <taxon>Pseudomonadati</taxon>
        <taxon>Pseudomonadota</taxon>
        <taxon>Alphaproteobacteria</taxon>
        <taxon>Acetobacterales</taxon>
        <taxon>Roseomonadaceae</taxon>
        <taxon>Humitalea</taxon>
    </lineage>
</organism>
<dbReference type="PIRSF" id="PIRSF017082">
    <property type="entry name" value="YflP"/>
    <property type="match status" value="1"/>
</dbReference>
<comment type="caution">
    <text evidence="2">The sequence shown here is derived from an EMBL/GenBank/DDBJ whole genome shotgun (WGS) entry which is preliminary data.</text>
</comment>
<dbReference type="PANTHER" id="PTHR42928">
    <property type="entry name" value="TRICARBOXYLATE-BINDING PROTEIN"/>
    <property type="match status" value="1"/>
</dbReference>
<keyword evidence="2" id="KW-0675">Receptor</keyword>
<dbReference type="AlphaFoldDB" id="A0A2W7J8U7"/>
<comment type="similarity">
    <text evidence="1">Belongs to the UPF0065 (bug) family.</text>
</comment>
<reference evidence="2 3" key="1">
    <citation type="submission" date="2018-06" db="EMBL/GenBank/DDBJ databases">
        <title>Genomic Encyclopedia of Archaeal and Bacterial Type Strains, Phase II (KMG-II): from individual species to whole genera.</title>
        <authorList>
            <person name="Goeker M."/>
        </authorList>
    </citation>
    <scope>NUCLEOTIDE SEQUENCE [LARGE SCALE GENOMIC DNA]</scope>
    <source>
        <strain evidence="2 3">DSM 24525</strain>
    </source>
</reference>
<dbReference type="InterPro" id="IPR042100">
    <property type="entry name" value="Bug_dom1"/>
</dbReference>
<dbReference type="InterPro" id="IPR005064">
    <property type="entry name" value="BUG"/>
</dbReference>
<keyword evidence="3" id="KW-1185">Reference proteome</keyword>
<accession>A0A2W7J8U7</accession>
<dbReference type="Pfam" id="PF03401">
    <property type="entry name" value="TctC"/>
    <property type="match status" value="1"/>
</dbReference>
<dbReference type="CDD" id="cd07012">
    <property type="entry name" value="PBP2_Bug_TTT"/>
    <property type="match status" value="1"/>
</dbReference>
<name>A0A2W7J8U7_9PROT</name>
<dbReference type="Gene3D" id="3.40.190.10">
    <property type="entry name" value="Periplasmic binding protein-like II"/>
    <property type="match status" value="1"/>
</dbReference>
<evidence type="ECO:0000313" key="3">
    <source>
        <dbReference type="Proteomes" id="UP000249688"/>
    </source>
</evidence>
<protein>
    <submittedName>
        <fullName evidence="2">Tripartite-type tricarboxylate transporter receptor subunit TctC</fullName>
    </submittedName>
</protein>
<dbReference type="EMBL" id="QKYU01000005">
    <property type="protein sequence ID" value="PZW48286.1"/>
    <property type="molecule type" value="Genomic_DNA"/>
</dbReference>
<dbReference type="Gene3D" id="3.40.190.150">
    <property type="entry name" value="Bordetella uptake gene, domain 1"/>
    <property type="match status" value="1"/>
</dbReference>
<evidence type="ECO:0000313" key="2">
    <source>
        <dbReference type="EMBL" id="PZW48286.1"/>
    </source>
</evidence>
<gene>
    <name evidence="2" type="ORF">C8P66_10533</name>
</gene>
<dbReference type="OrthoDB" id="7250553at2"/>
<evidence type="ECO:0000256" key="1">
    <source>
        <dbReference type="ARBA" id="ARBA00006987"/>
    </source>
</evidence>
<dbReference type="Proteomes" id="UP000249688">
    <property type="component" value="Unassembled WGS sequence"/>
</dbReference>
<proteinExistence type="inferred from homology"/>
<dbReference type="PANTHER" id="PTHR42928:SF5">
    <property type="entry name" value="BLR1237 PROTEIN"/>
    <property type="match status" value="1"/>
</dbReference>
<dbReference type="RefSeq" id="WP_111397174.1">
    <property type="nucleotide sequence ID" value="NZ_QKYU01000005.1"/>
</dbReference>
<sequence length="325" mass="34071">MPLTRRDTLGLSIALVGAARAAVAQDAAYPNRSIALIVPFGPGGGTDILARILAQQMTPRLGQSLVIDNRAGASGTLGMGVLARARPDGYTLAIAPNGTFAMAPALYSLPYDSDTAFAPIGLLATNAMFVCVHPAAEWRTLAALVTAAKAQPGRLTYASAGVGATNHLGVELLMEMSGTDMLHVSYRSAAQAAQAVMTREAVLSLVDASVALPFLRSGDLRALAITGSERSSKAMEVPTVAESGWPGYRASVDLGFFAPAGTPQPILDRLAVEAGAVMKSDEMKARLDSLAMDALGGSPTEFTAYQVEESRKWRDLVRRRGIKLE</sequence>